<dbReference type="AlphaFoldDB" id="A0A3S0NX48"/>
<proteinExistence type="predicted"/>
<dbReference type="InterPro" id="IPR003495">
    <property type="entry name" value="CobW/HypB/UreG_nucleotide-bd"/>
</dbReference>
<evidence type="ECO:0000259" key="1">
    <source>
        <dbReference type="Pfam" id="PF02492"/>
    </source>
</evidence>
<name>A0A3S0NX48_9GAMM</name>
<reference evidence="2" key="1">
    <citation type="submission" date="2018-12" db="EMBL/GenBank/DDBJ databases">
        <authorList>
            <person name="Jadhav K."/>
            <person name="Kushwaha B."/>
            <person name="Jadhav I."/>
        </authorList>
    </citation>
    <scope>NUCLEOTIDE SEQUENCE [LARGE SCALE GENOMIC DNA]</scope>
    <source>
        <strain evidence="2">SBS 10</strain>
    </source>
</reference>
<dbReference type="Gene3D" id="3.40.50.300">
    <property type="entry name" value="P-loop containing nucleotide triphosphate hydrolases"/>
    <property type="match status" value="1"/>
</dbReference>
<organism evidence="2">
    <name type="scientific">Billgrantia gudaonensis</name>
    <dbReference type="NCBI Taxonomy" id="376427"/>
    <lineage>
        <taxon>Bacteria</taxon>
        <taxon>Pseudomonadati</taxon>
        <taxon>Pseudomonadota</taxon>
        <taxon>Gammaproteobacteria</taxon>
        <taxon>Oceanospirillales</taxon>
        <taxon>Halomonadaceae</taxon>
        <taxon>Billgrantia</taxon>
    </lineage>
</organism>
<dbReference type="EMBL" id="RXHI01000011">
    <property type="protein sequence ID" value="RUA22711.1"/>
    <property type="molecule type" value="Genomic_DNA"/>
</dbReference>
<protein>
    <recommendedName>
        <fullName evidence="1">CobW/HypB/UreG nucleotide-binding domain-containing protein</fullName>
    </recommendedName>
</protein>
<accession>A0A3S0NX48</accession>
<comment type="caution">
    <text evidence="2">The sequence shown here is derived from an EMBL/GenBank/DDBJ whole genome shotgun (WGS) entry which is preliminary data.</text>
</comment>
<dbReference type="Pfam" id="PF02492">
    <property type="entry name" value="cobW"/>
    <property type="match status" value="1"/>
</dbReference>
<gene>
    <name evidence="2" type="ORF">DSL92_04385</name>
</gene>
<sequence length="72" mass="7996">MAFRSGKSSLIRGLIARKPVHETWAVLVNEFGQVGIDQAMFEPQDMWWVKGSRWLSVPPTGLRAAGTSVNLL</sequence>
<evidence type="ECO:0000313" key="2">
    <source>
        <dbReference type="EMBL" id="RUA22711.1"/>
    </source>
</evidence>
<feature type="domain" description="CobW/HypB/UreG nucleotide-binding" evidence="1">
    <location>
        <begin position="5"/>
        <end position="46"/>
    </location>
</feature>
<dbReference type="InterPro" id="IPR027417">
    <property type="entry name" value="P-loop_NTPase"/>
</dbReference>